<comment type="similarity">
    <text evidence="3 15">Belongs to the peptidase S11 family.</text>
</comment>
<comment type="caution">
    <text evidence="19">The sequence shown here is derived from an EMBL/GenBank/DDBJ whole genome shotgun (WGS) entry which is preliminary data.</text>
</comment>
<feature type="active site" evidence="13">
    <location>
        <position position="133"/>
    </location>
</feature>
<keyword evidence="16" id="KW-0812">Transmembrane</keyword>
<evidence type="ECO:0000256" key="2">
    <source>
        <dbReference type="ARBA" id="ARBA00004752"/>
    </source>
</evidence>
<dbReference type="GO" id="GO:0008360">
    <property type="term" value="P:regulation of cell shape"/>
    <property type="evidence" value="ECO:0007669"/>
    <property type="project" value="UniProtKB-KW"/>
</dbReference>
<dbReference type="InterPro" id="IPR018044">
    <property type="entry name" value="Peptidase_S11"/>
</dbReference>
<evidence type="ECO:0000256" key="9">
    <source>
        <dbReference type="ARBA" id="ARBA00022960"/>
    </source>
</evidence>
<keyword evidence="11" id="KW-0961">Cell wall biogenesis/degradation</keyword>
<keyword evidence="6" id="KW-0645">Protease</keyword>
<evidence type="ECO:0000256" key="1">
    <source>
        <dbReference type="ARBA" id="ARBA00003217"/>
    </source>
</evidence>
<dbReference type="SUPFAM" id="SSF69189">
    <property type="entry name" value="Penicillin-binding protein associated domain"/>
    <property type="match status" value="1"/>
</dbReference>
<feature type="active site" description="Acyl-ester intermediate" evidence="13">
    <location>
        <position position="73"/>
    </location>
</feature>
<dbReference type="GO" id="GO:0071555">
    <property type="term" value="P:cell wall organization"/>
    <property type="evidence" value="ECO:0007669"/>
    <property type="project" value="UniProtKB-KW"/>
</dbReference>
<feature type="domain" description="Peptidase S11 D-Ala-D-Ala carboxypeptidase A C-terminal" evidence="18">
    <location>
        <begin position="285"/>
        <end position="375"/>
    </location>
</feature>
<dbReference type="SMART" id="SM00936">
    <property type="entry name" value="PBP5_C"/>
    <property type="match status" value="1"/>
</dbReference>
<dbReference type="InterPro" id="IPR012338">
    <property type="entry name" value="Beta-lactam/transpept-like"/>
</dbReference>
<dbReference type="EC" id="3.4.16.4" evidence="4"/>
<reference evidence="19" key="1">
    <citation type="journal article" date="2020" name="mSystems">
        <title>Genome- and Community-Level Interaction Insights into Carbon Utilization and Element Cycling Functions of Hydrothermarchaeota in Hydrothermal Sediment.</title>
        <authorList>
            <person name="Zhou Z."/>
            <person name="Liu Y."/>
            <person name="Xu W."/>
            <person name="Pan J."/>
            <person name="Luo Z.H."/>
            <person name="Li M."/>
        </authorList>
    </citation>
    <scope>NUCLEOTIDE SEQUENCE [LARGE SCALE GENOMIC DNA]</scope>
    <source>
        <strain evidence="19">SpSt-456</strain>
    </source>
</reference>
<dbReference type="SUPFAM" id="SSF56601">
    <property type="entry name" value="beta-lactamase/transpeptidase-like"/>
    <property type="match status" value="1"/>
</dbReference>
<evidence type="ECO:0000256" key="15">
    <source>
        <dbReference type="RuleBase" id="RU004016"/>
    </source>
</evidence>
<dbReference type="UniPathway" id="UPA00219"/>
<evidence type="ECO:0000256" key="8">
    <source>
        <dbReference type="ARBA" id="ARBA00022801"/>
    </source>
</evidence>
<comment type="catalytic activity">
    <reaction evidence="12">
        <text>Preferential cleavage: (Ac)2-L-Lys-D-Ala-|-D-Ala. Also transpeptidation of peptidyl-alanyl moieties that are N-acyl substituents of D-alanine.</text>
        <dbReference type="EC" id="3.4.16.4"/>
    </reaction>
</comment>
<feature type="binding site" evidence="14">
    <location>
        <position position="235"/>
    </location>
    <ligand>
        <name>substrate</name>
    </ligand>
</feature>
<evidence type="ECO:0000256" key="3">
    <source>
        <dbReference type="ARBA" id="ARBA00007164"/>
    </source>
</evidence>
<keyword evidence="16" id="KW-1133">Transmembrane helix</keyword>
<comment type="function">
    <text evidence="1">Removes C-terminal D-alanyl residues from sugar-peptide cell wall precursors.</text>
</comment>
<evidence type="ECO:0000256" key="17">
    <source>
        <dbReference type="SAM" id="SignalP"/>
    </source>
</evidence>
<keyword evidence="16" id="KW-0472">Membrane</keyword>
<dbReference type="GO" id="GO:0009252">
    <property type="term" value="P:peptidoglycan biosynthetic process"/>
    <property type="evidence" value="ECO:0007669"/>
    <property type="project" value="UniProtKB-UniPathway"/>
</dbReference>
<evidence type="ECO:0000256" key="14">
    <source>
        <dbReference type="PIRSR" id="PIRSR618044-2"/>
    </source>
</evidence>
<keyword evidence="5 19" id="KW-0121">Carboxypeptidase</keyword>
<dbReference type="InterPro" id="IPR001967">
    <property type="entry name" value="Peptidase_S11_N"/>
</dbReference>
<feature type="chain" id="PRO_5032809013" description="serine-type D-Ala-D-Ala carboxypeptidase" evidence="17">
    <location>
        <begin position="37"/>
        <end position="432"/>
    </location>
</feature>
<sequence length="432" mass="46804">MRRNGTARPLLSFTRGLSLLVFTAFCLFSAAGSALGAAESSITVNATSAMLVDVTNKETLIEHNADVAIAPASFTKVLTLYLIFEALEKGDVKLDDSIYISKTAWQTGGSKMFVELGNKIPLEELLKGIAVVSGNDACVAVAEHLYGSVDAFVAAMNQKAQELGMSRSRFLNPHGLPAPGQMTTARDMATLATAYLRRFPQSLRFHSMTEYTYHDITQPNRNRLLLKDSSVDGLKTGFVADGGYHLMATAQRNGLRLLAVVMGAATPAVREKEALALLNYGFRLYAFIPPPNPSQPAAVVKVWKGAAPQVALYFKETTPVVVRKEKAQGVQWVMDIPPAVIAPIQKGQTLGHAFLKAGDATLATVDLVSTTDVPPANVFIRLWHSILLLGQYPWRQIWKPAAYILGAAVACAALAAVVLRVKNLRRKKRSLD</sequence>
<accession>A0A832A4N1</accession>
<keyword evidence="8" id="KW-0378">Hydrolase</keyword>
<dbReference type="Pfam" id="PF07943">
    <property type="entry name" value="PBP5_C"/>
    <property type="match status" value="1"/>
</dbReference>
<dbReference type="Pfam" id="PF00768">
    <property type="entry name" value="Peptidase_S11"/>
    <property type="match status" value="1"/>
</dbReference>
<dbReference type="PANTHER" id="PTHR21581:SF6">
    <property type="entry name" value="TRAFFICKING PROTEIN PARTICLE COMPLEX SUBUNIT 12"/>
    <property type="match status" value="1"/>
</dbReference>
<comment type="pathway">
    <text evidence="2">Cell wall biogenesis; peptidoglycan biosynthesis.</text>
</comment>
<keyword evidence="10" id="KW-0573">Peptidoglycan synthesis</keyword>
<dbReference type="EMBL" id="DSTK01000009">
    <property type="protein sequence ID" value="HFK96140.1"/>
    <property type="molecule type" value="Genomic_DNA"/>
</dbReference>
<evidence type="ECO:0000256" key="5">
    <source>
        <dbReference type="ARBA" id="ARBA00022645"/>
    </source>
</evidence>
<feature type="signal peptide" evidence="17">
    <location>
        <begin position="1"/>
        <end position="36"/>
    </location>
</feature>
<dbReference type="InterPro" id="IPR012907">
    <property type="entry name" value="Peptidase_S11_C"/>
</dbReference>
<organism evidence="19">
    <name type="scientific">Desulfacinum infernum</name>
    <dbReference type="NCBI Taxonomy" id="35837"/>
    <lineage>
        <taxon>Bacteria</taxon>
        <taxon>Pseudomonadati</taxon>
        <taxon>Thermodesulfobacteriota</taxon>
        <taxon>Syntrophobacteria</taxon>
        <taxon>Syntrophobacterales</taxon>
        <taxon>Syntrophobacteraceae</taxon>
        <taxon>Desulfacinum</taxon>
    </lineage>
</organism>
<evidence type="ECO:0000256" key="10">
    <source>
        <dbReference type="ARBA" id="ARBA00022984"/>
    </source>
</evidence>
<proteinExistence type="inferred from homology"/>
<dbReference type="Gene3D" id="3.40.710.10">
    <property type="entry name" value="DD-peptidase/beta-lactamase superfamily"/>
    <property type="match status" value="1"/>
</dbReference>
<dbReference type="GO" id="GO:0009002">
    <property type="term" value="F:serine-type D-Ala-D-Ala carboxypeptidase activity"/>
    <property type="evidence" value="ECO:0007669"/>
    <property type="project" value="UniProtKB-EC"/>
</dbReference>
<keyword evidence="9" id="KW-0133">Cell shape</keyword>
<dbReference type="InterPro" id="IPR037167">
    <property type="entry name" value="Peptidase_S11_C_sf"/>
</dbReference>
<feature type="transmembrane region" description="Helical" evidence="16">
    <location>
        <begin position="401"/>
        <end position="421"/>
    </location>
</feature>
<dbReference type="PRINTS" id="PR00725">
    <property type="entry name" value="DADACBPTASE1"/>
</dbReference>
<evidence type="ECO:0000256" key="4">
    <source>
        <dbReference type="ARBA" id="ARBA00012448"/>
    </source>
</evidence>
<dbReference type="Gene3D" id="2.60.410.10">
    <property type="entry name" value="D-Ala-D-Ala carboxypeptidase, C-terminal domain"/>
    <property type="match status" value="1"/>
</dbReference>
<dbReference type="GO" id="GO:0006508">
    <property type="term" value="P:proteolysis"/>
    <property type="evidence" value="ECO:0007669"/>
    <property type="project" value="UniProtKB-KW"/>
</dbReference>
<evidence type="ECO:0000256" key="7">
    <source>
        <dbReference type="ARBA" id="ARBA00022729"/>
    </source>
</evidence>
<feature type="active site" description="Proton acceptor" evidence="13">
    <location>
        <position position="76"/>
    </location>
</feature>
<evidence type="ECO:0000256" key="6">
    <source>
        <dbReference type="ARBA" id="ARBA00022670"/>
    </source>
</evidence>
<gene>
    <name evidence="19" type="ORF">ENS06_02305</name>
</gene>
<evidence type="ECO:0000259" key="18">
    <source>
        <dbReference type="SMART" id="SM00936"/>
    </source>
</evidence>
<evidence type="ECO:0000256" key="12">
    <source>
        <dbReference type="ARBA" id="ARBA00034000"/>
    </source>
</evidence>
<evidence type="ECO:0000256" key="16">
    <source>
        <dbReference type="SAM" id="Phobius"/>
    </source>
</evidence>
<dbReference type="AlphaFoldDB" id="A0A832A4N1"/>
<dbReference type="PANTHER" id="PTHR21581">
    <property type="entry name" value="D-ALANYL-D-ALANINE CARBOXYPEPTIDASE"/>
    <property type="match status" value="1"/>
</dbReference>
<name>A0A832A4N1_9BACT</name>
<evidence type="ECO:0000313" key="19">
    <source>
        <dbReference type="EMBL" id="HFK96140.1"/>
    </source>
</evidence>
<evidence type="ECO:0000256" key="11">
    <source>
        <dbReference type="ARBA" id="ARBA00023316"/>
    </source>
</evidence>
<keyword evidence="7 17" id="KW-0732">Signal</keyword>
<dbReference type="InterPro" id="IPR015956">
    <property type="entry name" value="Peniciliin-bd_prot_C_sf"/>
</dbReference>
<protein>
    <recommendedName>
        <fullName evidence="4">serine-type D-Ala-D-Ala carboxypeptidase</fullName>
        <ecNumber evidence="4">3.4.16.4</ecNumber>
    </recommendedName>
</protein>
<evidence type="ECO:0000256" key="13">
    <source>
        <dbReference type="PIRSR" id="PIRSR618044-1"/>
    </source>
</evidence>